<dbReference type="EMBL" id="SWFT01000066">
    <property type="protein sequence ID" value="KAA8903754.1"/>
    <property type="molecule type" value="Genomic_DNA"/>
</dbReference>
<dbReference type="Proteomes" id="UP000449547">
    <property type="component" value="Unassembled WGS sequence"/>
</dbReference>
<dbReference type="OMA" id="EFFMVTP"/>
<dbReference type="VEuPathDB" id="FungiDB:DIURU_002266"/>
<keyword evidence="3" id="KW-1185">Reference proteome</keyword>
<sequence length="385" mass="42012">MLRSLRFLSVSSRTTISPSKGYSLRAPTDFAPKSVVVFSTPQNIKHVIMESVESMKQGVQVVVAGVDTVPGNQRNGVSELWMDEPLKIGHFKELDLAEQYPEQQVHTHNGEVCMSGHSHQHQHQHTHGGEPCSGSHSHGEEPAANSYNWSKPDGSITINIGTTHTTLALANTLFATQFANTMFFLEKGHPKQGQVLSELEITLPFQKSTTVVHDEWEPLFDGKKMEITSVAGNLLKQVDGQSCAGLLQGNDRLMSAGKESEVYVKIFPKDGSEPQRFKCIASGGAWGAKKDIVALNPEAQPQRGDKVSFYVLSPEKKAVPPTESKHFGVISFECSPEQQSFDPPKQPEQTLTHVFGAGSEQGFVTNGIIHESSGETVVIATEESP</sequence>
<proteinExistence type="predicted"/>
<comment type="caution">
    <text evidence="2">The sequence shown here is derived from an EMBL/GenBank/DDBJ whole genome shotgun (WGS) entry which is preliminary data.</text>
</comment>
<gene>
    <name evidence="2" type="ORF">DIURU_002266</name>
</gene>
<evidence type="ECO:0000313" key="3">
    <source>
        <dbReference type="Proteomes" id="UP000449547"/>
    </source>
</evidence>
<organism evidence="2 3">
    <name type="scientific">Diutina rugosa</name>
    <name type="common">Yeast</name>
    <name type="synonym">Candida rugosa</name>
    <dbReference type="NCBI Taxonomy" id="5481"/>
    <lineage>
        <taxon>Eukaryota</taxon>
        <taxon>Fungi</taxon>
        <taxon>Dikarya</taxon>
        <taxon>Ascomycota</taxon>
        <taxon>Saccharomycotina</taxon>
        <taxon>Pichiomycetes</taxon>
        <taxon>Debaryomycetaceae</taxon>
        <taxon>Diutina</taxon>
    </lineage>
</organism>
<accession>A0A642UXH2</accession>
<name>A0A642UXH2_DIURU</name>
<reference evidence="2 3" key="1">
    <citation type="submission" date="2019-07" db="EMBL/GenBank/DDBJ databases">
        <title>Genome assembly of two rare yeast pathogens: Diutina rugosa and Trichomonascus ciferrii.</title>
        <authorList>
            <person name="Mixao V."/>
            <person name="Saus E."/>
            <person name="Hansen A."/>
            <person name="Lass-Flor C."/>
            <person name="Gabaldon T."/>
        </authorList>
    </citation>
    <scope>NUCLEOTIDE SEQUENCE [LARGE SCALE GENOMIC DNA]</scope>
    <source>
        <strain evidence="2 3">CBS 613</strain>
    </source>
</reference>
<evidence type="ECO:0000256" key="1">
    <source>
        <dbReference type="SAM" id="MobiDB-lite"/>
    </source>
</evidence>
<dbReference type="AlphaFoldDB" id="A0A642UXH2"/>
<evidence type="ECO:0000313" key="2">
    <source>
        <dbReference type="EMBL" id="KAA8903754.1"/>
    </source>
</evidence>
<feature type="region of interest" description="Disordered" evidence="1">
    <location>
        <begin position="115"/>
        <end position="148"/>
    </location>
</feature>
<dbReference type="OrthoDB" id="4080562at2759"/>
<dbReference type="RefSeq" id="XP_034012960.1">
    <property type="nucleotide sequence ID" value="XM_034154898.1"/>
</dbReference>
<dbReference type="GeneID" id="54780917"/>
<protein>
    <submittedName>
        <fullName evidence="2">Uncharacterized protein</fullName>
    </submittedName>
</protein>